<protein>
    <submittedName>
        <fullName evidence="1">Disease resistance protein (TIR-NBS-LRR class) family</fullName>
    </submittedName>
</protein>
<evidence type="ECO:0000313" key="2">
    <source>
        <dbReference type="Proteomes" id="UP001164539"/>
    </source>
</evidence>
<comment type="caution">
    <text evidence="1">The sequence shown here is derived from an EMBL/GenBank/DDBJ whole genome shotgun (WGS) entry which is preliminary data.</text>
</comment>
<dbReference type="EMBL" id="CM051396">
    <property type="protein sequence ID" value="KAJ4723724.1"/>
    <property type="molecule type" value="Genomic_DNA"/>
</dbReference>
<accession>A0ACC1YKQ2</accession>
<evidence type="ECO:0000313" key="1">
    <source>
        <dbReference type="EMBL" id="KAJ4723724.1"/>
    </source>
</evidence>
<reference evidence="1 2" key="1">
    <citation type="journal article" date="2023" name="Science">
        <title>Complex scaffold remodeling in plant triterpene biosynthesis.</title>
        <authorList>
            <person name="De La Pena R."/>
            <person name="Hodgson H."/>
            <person name="Liu J.C."/>
            <person name="Stephenson M.J."/>
            <person name="Martin A.C."/>
            <person name="Owen C."/>
            <person name="Harkess A."/>
            <person name="Leebens-Mack J."/>
            <person name="Jimenez L.E."/>
            <person name="Osbourn A."/>
            <person name="Sattely E.S."/>
        </authorList>
    </citation>
    <scope>NUCLEOTIDE SEQUENCE [LARGE SCALE GENOMIC DNA]</scope>
    <source>
        <strain evidence="2">cv. JPN11</strain>
        <tissue evidence="1">Leaf</tissue>
    </source>
</reference>
<name>A0ACC1YKQ2_MELAZ</name>
<dbReference type="Proteomes" id="UP001164539">
    <property type="component" value="Chromosome 3"/>
</dbReference>
<proteinExistence type="predicted"/>
<keyword evidence="2" id="KW-1185">Reference proteome</keyword>
<organism evidence="1 2">
    <name type="scientific">Melia azedarach</name>
    <name type="common">Chinaberry tree</name>
    <dbReference type="NCBI Taxonomy" id="155640"/>
    <lineage>
        <taxon>Eukaryota</taxon>
        <taxon>Viridiplantae</taxon>
        <taxon>Streptophyta</taxon>
        <taxon>Embryophyta</taxon>
        <taxon>Tracheophyta</taxon>
        <taxon>Spermatophyta</taxon>
        <taxon>Magnoliopsida</taxon>
        <taxon>eudicotyledons</taxon>
        <taxon>Gunneridae</taxon>
        <taxon>Pentapetalae</taxon>
        <taxon>rosids</taxon>
        <taxon>malvids</taxon>
        <taxon>Sapindales</taxon>
        <taxon>Meliaceae</taxon>
        <taxon>Melia</taxon>
    </lineage>
</organism>
<gene>
    <name evidence="1" type="ORF">OWV82_007060</name>
</gene>
<sequence length="1272" mass="144867">MATAVSPSFPAKYHVFLSFRGEDTRDNFTSHLFKELNERKKINTFIDGDIEKGEKISNNLLNSIIESSKISVIIFSEHYGNSKWCLDELVKILECKERNDQIVIPVFYHVHPSDVRKQVGRFGNAFEENAKAFKKNPEKVQKWRDALTEASYLAGHESTKIRPDAKLVDVIVEDISKKLNKIIVSIYTKGLIGIDSRMMKVKSLLNIGKSDFRIVGIWGMGGIGKTTVAKALFKQISQEFERNFFMENVREKSEKIGLENLQKEILSYLLEEKLEVGGPNIPEYIKDKLQSKKVFIILDDVNKLRQLEYLAGGLDRFYPGSRVIITTRDKQVLDNFGVEHIYQVEELNYREALEHFCNFAFRQKQCPKDLMMLSQTIADYAKGNPLILKVLGSFFYEKRKPDWEKALNYLEQIPDADTYSIMKVSYDDLDRKVQNIFLDIACFFRGEDKDHMTSIFDDSYLINKGLDVLVRKSLLTISYNELEMHDLLQEMGREIVRQESEEELGKRSRLWCHKDILRVLCNNKGTDSIKGIFLDLSKIRDHVDLDSKVFANMSNLKLLKFYIPRNCYDWDMNAKVRLPQGLDYLSEELRYLYWHQYPLRTLPISFNPKNLLELSLPFSKIERLWHGEKKAYELKSIDLHGSKCLTRIPDISETPNLEKLNLLNCTELASAFSSLQNFNNLGVLSLQGCPSLRCFPHNMHFSSPITLDLSCADLTEFPPISGNVIELNLSWTGIEEVPSSVGSLTNLKKLSLHGCERLEILSTSICKLKYLGELYLDFCTKFESFPDILEKMESLQYIDLGYTAIKELPSSIENVEGLIYLGLTNCSELDTLPEELQNLKSLTVIHGARSGIRQLASSISELNQLEELSFSGCRSLVLPPLSGLSSLRELELDDCGIMKIPQDIGCLSSLESLNLKGNNFVSLPTSIKQLCRLKRFKLSHCNMLESLPELPLCISHLDATNCEQLQSLPELPSRIEDELDASILEMLSEQAHDDDGIAICFDFDTQLNFDNCMKLNESKNLTDSRLRIQYMATASLRQFHEREGTYKPVGFGICLPGSGIPACLNNQSSGSSINIQLPQLCCSRNFIGFALCAVIVFKEVLQLRLPDSYRVGCSYCFETKTFSETKRVYQKFSLKTFLNSKPDEYLIYNSDHVCLGFDPCSNVGLFDGDHDAMVSVDFSFTVACPPDREIVEVKSCGVCPIYAHPVETKPNTFTINMVPPTEEECRKLHIDEAGTSGSINGSDHEEEIIVPQQQSNWFLSQIFRCFGLDCLH</sequence>